<gene>
    <name evidence="5" type="ORF">HCUR_01122</name>
</gene>
<dbReference type="SUPFAM" id="SSF55136">
    <property type="entry name" value="Probable bacterial effector-binding domain"/>
    <property type="match status" value="1"/>
</dbReference>
<sequence length="275" mass="30895">MTYVNSNNFIKAVKFIYQNLDEPVSLELIAKNIGVSISTLKRLFLDASGSSVGSFIRRLRMERAFRSLKNKEESILEIALSSGFEDASAFARTFKANFGYSPSFARNKINIVSELECVSLEDPEITEITEFKIQAVTKQGLYFEAAPLAWKTLEGHLSEETLDDDFTGTFIAIGHDNPHDGEIAEDNVRFSAGVAYLSADLRIELITIAGGYYAKFNYTGKLNNMGLAYHYIYGAWINKSSVKIDDTKPAFMMMDKFPNNFEESRVSIYVPIIKC</sequence>
<dbReference type="InterPro" id="IPR010499">
    <property type="entry name" value="AraC_E-bd"/>
</dbReference>
<evidence type="ECO:0000313" key="6">
    <source>
        <dbReference type="Proteomes" id="UP000239425"/>
    </source>
</evidence>
<dbReference type="AlphaFoldDB" id="A0A2S5R7Y5"/>
<evidence type="ECO:0000256" key="3">
    <source>
        <dbReference type="ARBA" id="ARBA00023163"/>
    </source>
</evidence>
<dbReference type="InterPro" id="IPR050959">
    <property type="entry name" value="MarA-like"/>
</dbReference>
<dbReference type="SMART" id="SM00871">
    <property type="entry name" value="AraC_E_bind"/>
    <property type="match status" value="1"/>
</dbReference>
<dbReference type="SUPFAM" id="SSF46689">
    <property type="entry name" value="Homeodomain-like"/>
    <property type="match status" value="2"/>
</dbReference>
<dbReference type="PROSITE" id="PS01124">
    <property type="entry name" value="HTH_ARAC_FAMILY_2"/>
    <property type="match status" value="1"/>
</dbReference>
<dbReference type="InterPro" id="IPR029442">
    <property type="entry name" value="GyrI-like"/>
</dbReference>
<dbReference type="Gene3D" id="3.20.80.10">
    <property type="entry name" value="Regulatory factor, effector binding domain"/>
    <property type="match status" value="1"/>
</dbReference>
<dbReference type="PANTHER" id="PTHR47504">
    <property type="entry name" value="RIGHT ORIGIN-BINDING PROTEIN"/>
    <property type="match status" value="1"/>
</dbReference>
<dbReference type="InterPro" id="IPR009057">
    <property type="entry name" value="Homeodomain-like_sf"/>
</dbReference>
<dbReference type="Proteomes" id="UP000239425">
    <property type="component" value="Unassembled WGS sequence"/>
</dbReference>
<accession>A0A2S5R7Y5</accession>
<dbReference type="InterPro" id="IPR018060">
    <property type="entry name" value="HTH_AraC"/>
</dbReference>
<dbReference type="InterPro" id="IPR020449">
    <property type="entry name" value="Tscrpt_reg_AraC-type_HTH"/>
</dbReference>
<protein>
    <submittedName>
        <fullName evidence="5">Right origin-binding protein</fullName>
    </submittedName>
</protein>
<dbReference type="PANTHER" id="PTHR47504:SF5">
    <property type="entry name" value="RIGHT ORIGIN-BINDING PROTEIN"/>
    <property type="match status" value="1"/>
</dbReference>
<reference evidence="5 6" key="1">
    <citation type="submission" date="2017-11" db="EMBL/GenBank/DDBJ databases">
        <title>Comparative genomic analysis of Holospora spp., intranuclear symbionts of paramecia.</title>
        <authorList>
            <person name="Garushyants S.K."/>
            <person name="Beliavskaya A."/>
            <person name="Malko D.B."/>
            <person name="Logacheva M.D."/>
            <person name="Rautian M.S."/>
            <person name="Gelfand M.S."/>
        </authorList>
    </citation>
    <scope>NUCLEOTIDE SEQUENCE [LARGE SCALE GENOMIC DNA]</scope>
    <source>
        <strain evidence="6">02AZ16</strain>
    </source>
</reference>
<dbReference type="Pfam" id="PF06445">
    <property type="entry name" value="GyrI-like"/>
    <property type="match status" value="1"/>
</dbReference>
<dbReference type="InterPro" id="IPR011256">
    <property type="entry name" value="Reg_factor_effector_dom_sf"/>
</dbReference>
<dbReference type="GO" id="GO:0043565">
    <property type="term" value="F:sequence-specific DNA binding"/>
    <property type="evidence" value="ECO:0007669"/>
    <property type="project" value="InterPro"/>
</dbReference>
<comment type="caution">
    <text evidence="5">The sequence shown here is derived from an EMBL/GenBank/DDBJ whole genome shotgun (WGS) entry which is preliminary data.</text>
</comment>
<evidence type="ECO:0000313" key="5">
    <source>
        <dbReference type="EMBL" id="PPE03434.1"/>
    </source>
</evidence>
<feature type="domain" description="HTH araC/xylS-type" evidence="4">
    <location>
        <begin position="10"/>
        <end position="108"/>
    </location>
</feature>
<proteinExistence type="predicted"/>
<keyword evidence="3" id="KW-0804">Transcription</keyword>
<dbReference type="RefSeq" id="WP_104207085.1">
    <property type="nucleotide sequence ID" value="NZ_PHHC01000104.1"/>
</dbReference>
<evidence type="ECO:0000256" key="1">
    <source>
        <dbReference type="ARBA" id="ARBA00023015"/>
    </source>
</evidence>
<dbReference type="EMBL" id="PHHC01000104">
    <property type="protein sequence ID" value="PPE03434.1"/>
    <property type="molecule type" value="Genomic_DNA"/>
</dbReference>
<dbReference type="PRINTS" id="PR00032">
    <property type="entry name" value="HTHARAC"/>
</dbReference>
<evidence type="ECO:0000259" key="4">
    <source>
        <dbReference type="PROSITE" id="PS01124"/>
    </source>
</evidence>
<keyword evidence="1" id="KW-0805">Transcription regulation</keyword>
<keyword evidence="2" id="KW-0238">DNA-binding</keyword>
<keyword evidence="6" id="KW-1185">Reference proteome</keyword>
<dbReference type="Pfam" id="PF12833">
    <property type="entry name" value="HTH_18"/>
    <property type="match status" value="1"/>
</dbReference>
<dbReference type="GO" id="GO:0003700">
    <property type="term" value="F:DNA-binding transcription factor activity"/>
    <property type="evidence" value="ECO:0007669"/>
    <property type="project" value="InterPro"/>
</dbReference>
<name>A0A2S5R7Y5_9PROT</name>
<evidence type="ECO:0000256" key="2">
    <source>
        <dbReference type="ARBA" id="ARBA00023125"/>
    </source>
</evidence>
<organism evidence="5 6">
    <name type="scientific">Holospora curviuscula</name>
    <dbReference type="NCBI Taxonomy" id="1082868"/>
    <lineage>
        <taxon>Bacteria</taxon>
        <taxon>Pseudomonadati</taxon>
        <taxon>Pseudomonadota</taxon>
        <taxon>Alphaproteobacteria</taxon>
        <taxon>Holosporales</taxon>
        <taxon>Holosporaceae</taxon>
        <taxon>Holospora</taxon>
    </lineage>
</organism>
<dbReference type="OrthoDB" id="9816011at2"/>
<dbReference type="Gene3D" id="1.10.10.60">
    <property type="entry name" value="Homeodomain-like"/>
    <property type="match status" value="1"/>
</dbReference>
<dbReference type="SMART" id="SM00342">
    <property type="entry name" value="HTH_ARAC"/>
    <property type="match status" value="1"/>
</dbReference>